<accession>A0AC34GBY3</accession>
<evidence type="ECO:0000313" key="1">
    <source>
        <dbReference type="Proteomes" id="UP000887579"/>
    </source>
</evidence>
<dbReference type="WBParaSite" id="ES5_v2.g27244.t1">
    <property type="protein sequence ID" value="ES5_v2.g27244.t1"/>
    <property type="gene ID" value="ES5_v2.g27244"/>
</dbReference>
<protein>
    <submittedName>
        <fullName evidence="2">Uncharacterized protein</fullName>
    </submittedName>
</protein>
<reference evidence="2" key="1">
    <citation type="submission" date="2022-11" db="UniProtKB">
        <authorList>
            <consortium name="WormBaseParasite"/>
        </authorList>
    </citation>
    <scope>IDENTIFICATION</scope>
</reference>
<evidence type="ECO:0000313" key="2">
    <source>
        <dbReference type="WBParaSite" id="ES5_v2.g27244.t1"/>
    </source>
</evidence>
<dbReference type="Proteomes" id="UP000887579">
    <property type="component" value="Unplaced"/>
</dbReference>
<sequence length="259" mass="29033">MCQEFKTSAKVVVNDTGLTAFKFNANHVINLNSFDTKVSEFTCITSIHTYGYNYYSNTFNMDGLCSGDNYSPNSNCTFILPSNYDFQRDMIIDVGNYGALIIGQLIRRNGMYFKNVNIPYTPTDPCWNIVTPVQSGFQVEKSSIVHASLCCTRFKYGSTTIYPSVSPSPTPSNAYCNVSNVIFAGEMSKSITSQQKLDFYNVILQLTSKVQNLQNIKYAVTTYASQIYQPIILHPNFINTIDNLISDLPNPNGSKTYLE</sequence>
<name>A0AC34GBY3_9BILA</name>
<proteinExistence type="predicted"/>
<organism evidence="1 2">
    <name type="scientific">Panagrolaimus sp. ES5</name>
    <dbReference type="NCBI Taxonomy" id="591445"/>
    <lineage>
        <taxon>Eukaryota</taxon>
        <taxon>Metazoa</taxon>
        <taxon>Ecdysozoa</taxon>
        <taxon>Nematoda</taxon>
        <taxon>Chromadorea</taxon>
        <taxon>Rhabditida</taxon>
        <taxon>Tylenchina</taxon>
        <taxon>Panagrolaimomorpha</taxon>
        <taxon>Panagrolaimoidea</taxon>
        <taxon>Panagrolaimidae</taxon>
        <taxon>Panagrolaimus</taxon>
    </lineage>
</organism>